<dbReference type="InParanoid" id="A0A0C3CQH5"/>
<dbReference type="GO" id="GO:0000288">
    <property type="term" value="P:nuclear-transcribed mRNA catabolic process, deadenylation-dependent decay"/>
    <property type="evidence" value="ECO:0007669"/>
    <property type="project" value="TreeGrafter"/>
</dbReference>
<feature type="compositionally biased region" description="Low complexity" evidence="1">
    <location>
        <begin position="91"/>
        <end position="100"/>
    </location>
</feature>
<dbReference type="GO" id="GO:0060090">
    <property type="term" value="F:molecular adaptor activity"/>
    <property type="evidence" value="ECO:0007669"/>
    <property type="project" value="TreeGrafter"/>
</dbReference>
<organism evidence="3 4">
    <name type="scientific">Scleroderma citrinum Foug A</name>
    <dbReference type="NCBI Taxonomy" id="1036808"/>
    <lineage>
        <taxon>Eukaryota</taxon>
        <taxon>Fungi</taxon>
        <taxon>Dikarya</taxon>
        <taxon>Basidiomycota</taxon>
        <taxon>Agaricomycotina</taxon>
        <taxon>Agaricomycetes</taxon>
        <taxon>Agaricomycetidae</taxon>
        <taxon>Boletales</taxon>
        <taxon>Sclerodermatineae</taxon>
        <taxon>Sclerodermataceae</taxon>
        <taxon>Scleroderma</taxon>
    </lineage>
</organism>
<name>A0A0C3CQH5_9AGAM</name>
<proteinExistence type="predicted"/>
<reference evidence="3 4" key="1">
    <citation type="submission" date="2014-04" db="EMBL/GenBank/DDBJ databases">
        <authorList>
            <consortium name="DOE Joint Genome Institute"/>
            <person name="Kuo A."/>
            <person name="Kohler A."/>
            <person name="Nagy L.G."/>
            <person name="Floudas D."/>
            <person name="Copeland A."/>
            <person name="Barry K.W."/>
            <person name="Cichocki N."/>
            <person name="Veneault-Fourrey C."/>
            <person name="LaButti K."/>
            <person name="Lindquist E.A."/>
            <person name="Lipzen A."/>
            <person name="Lundell T."/>
            <person name="Morin E."/>
            <person name="Murat C."/>
            <person name="Sun H."/>
            <person name="Tunlid A."/>
            <person name="Henrissat B."/>
            <person name="Grigoriev I.V."/>
            <person name="Hibbett D.S."/>
            <person name="Martin F."/>
            <person name="Nordberg H.P."/>
            <person name="Cantor M.N."/>
            <person name="Hua S.X."/>
        </authorList>
    </citation>
    <scope>NUCLEOTIDE SEQUENCE [LARGE SCALE GENOMIC DNA]</scope>
    <source>
        <strain evidence="3 4">Foug A</strain>
    </source>
</reference>
<feature type="region of interest" description="Disordered" evidence="1">
    <location>
        <begin position="84"/>
        <end position="110"/>
    </location>
</feature>
<feature type="domain" description="CCR4-Not complex component Not1 C-terminal" evidence="2">
    <location>
        <begin position="244"/>
        <end position="307"/>
    </location>
</feature>
<dbReference type="Proteomes" id="UP000053989">
    <property type="component" value="Unassembled WGS sequence"/>
</dbReference>
<dbReference type="Pfam" id="PF04054">
    <property type="entry name" value="Not1"/>
    <property type="match status" value="1"/>
</dbReference>
<dbReference type="InterPro" id="IPR007196">
    <property type="entry name" value="CCR4-Not_Not1_C"/>
</dbReference>
<dbReference type="GO" id="GO:0017148">
    <property type="term" value="P:negative regulation of translation"/>
    <property type="evidence" value="ECO:0007669"/>
    <property type="project" value="InterPro"/>
</dbReference>
<evidence type="ECO:0000313" key="3">
    <source>
        <dbReference type="EMBL" id="KIM50850.1"/>
    </source>
</evidence>
<dbReference type="PANTHER" id="PTHR13162">
    <property type="entry name" value="CCR4-NOT TRANSCRIPTION COMPLEX"/>
    <property type="match status" value="1"/>
</dbReference>
<dbReference type="GO" id="GO:0030015">
    <property type="term" value="C:CCR4-NOT core complex"/>
    <property type="evidence" value="ECO:0007669"/>
    <property type="project" value="InterPro"/>
</dbReference>
<evidence type="ECO:0000256" key="1">
    <source>
        <dbReference type="SAM" id="MobiDB-lite"/>
    </source>
</evidence>
<keyword evidence="4" id="KW-1185">Reference proteome</keyword>
<accession>A0A0C3CQH5</accession>
<evidence type="ECO:0000259" key="2">
    <source>
        <dbReference type="Pfam" id="PF04054"/>
    </source>
</evidence>
<dbReference type="EMBL" id="KN822318">
    <property type="protein sequence ID" value="KIM50850.1"/>
    <property type="molecule type" value="Genomic_DNA"/>
</dbReference>
<dbReference type="GO" id="GO:0000932">
    <property type="term" value="C:P-body"/>
    <property type="evidence" value="ECO:0007669"/>
    <property type="project" value="TreeGrafter"/>
</dbReference>
<dbReference type="AlphaFoldDB" id="A0A0C3CQH5"/>
<dbReference type="HOGENOM" id="CLU_738016_0_0_1"/>
<dbReference type="PANTHER" id="PTHR13162:SF8">
    <property type="entry name" value="CCR4-NOT TRANSCRIPTION COMPLEX SUBUNIT 1"/>
    <property type="match status" value="1"/>
</dbReference>
<dbReference type="Gene3D" id="1.25.40.790">
    <property type="match status" value="1"/>
</dbReference>
<dbReference type="InterPro" id="IPR040398">
    <property type="entry name" value="Not1"/>
</dbReference>
<dbReference type="OrthoDB" id="2684885at2759"/>
<sequence length="375" mass="42549">MSQKIVQLPYKTSSQLGIEPYATLLNQLCRAFEDVVKEAIPWLLHTKDELNIPVTVMLLRSGLVNVSLQEQLIKMNPRRVVEPADLHYRGPRSARSSRQGQRGESKHLRNFGGRCPPAIYKARKRKTLHVAPEMGTLKVEGIPSFFFRVCLVADINNYMKYITAGQDASGVNNDQAKVHHFALVLANMHEEQGAVFQQKPFFGLFSSSVNDLHSMEAHLGTARRGIIVTPSALCGLCTSQDSRSHRHFLPKLLLAKNCEGWSAFHKLLLSLLKFLAPFLKEYDLQLAARDLYRGTLHLLLVLLHAPEYHPQRITPLHSPSRHLRNVKFDSIPDMDHMPPISSDFASVVRIPELRNGLDQYLQCYEQQVQFSDDMV</sequence>
<dbReference type="STRING" id="1036808.A0A0C3CQH5"/>
<protein>
    <recommendedName>
        <fullName evidence="2">CCR4-Not complex component Not1 C-terminal domain-containing protein</fullName>
    </recommendedName>
</protein>
<gene>
    <name evidence="3" type="ORF">SCLCIDRAFT_33938</name>
</gene>
<dbReference type="CDD" id="cd20710">
    <property type="entry name" value="NOT1_connector"/>
    <property type="match status" value="1"/>
</dbReference>
<reference evidence="4" key="2">
    <citation type="submission" date="2015-01" db="EMBL/GenBank/DDBJ databases">
        <title>Evolutionary Origins and Diversification of the Mycorrhizal Mutualists.</title>
        <authorList>
            <consortium name="DOE Joint Genome Institute"/>
            <consortium name="Mycorrhizal Genomics Consortium"/>
            <person name="Kohler A."/>
            <person name="Kuo A."/>
            <person name="Nagy L.G."/>
            <person name="Floudas D."/>
            <person name="Copeland A."/>
            <person name="Barry K.W."/>
            <person name="Cichocki N."/>
            <person name="Veneault-Fourrey C."/>
            <person name="LaButti K."/>
            <person name="Lindquist E.A."/>
            <person name="Lipzen A."/>
            <person name="Lundell T."/>
            <person name="Morin E."/>
            <person name="Murat C."/>
            <person name="Riley R."/>
            <person name="Ohm R."/>
            <person name="Sun H."/>
            <person name="Tunlid A."/>
            <person name="Henrissat B."/>
            <person name="Grigoriev I.V."/>
            <person name="Hibbett D.S."/>
            <person name="Martin F."/>
        </authorList>
    </citation>
    <scope>NUCLEOTIDE SEQUENCE [LARGE SCALE GENOMIC DNA]</scope>
    <source>
        <strain evidence="4">Foug A</strain>
    </source>
</reference>
<evidence type="ECO:0000313" key="4">
    <source>
        <dbReference type="Proteomes" id="UP000053989"/>
    </source>
</evidence>